<evidence type="ECO:0000313" key="2">
    <source>
        <dbReference type="Proteomes" id="UP000053260"/>
    </source>
</evidence>
<gene>
    <name evidence="1" type="ORF">AQJ91_25525</name>
</gene>
<reference evidence="1 2" key="1">
    <citation type="submission" date="2015-10" db="EMBL/GenBank/DDBJ databases">
        <title>Draft genome sequence of Streptomyces sp. RV15, isolated from a marine sponge.</title>
        <authorList>
            <person name="Ruckert C."/>
            <person name="Abdelmohsen U.R."/>
            <person name="Winkler A."/>
            <person name="Hentschel U."/>
            <person name="Kalinowski J."/>
            <person name="Kampfer P."/>
            <person name="Glaeser S."/>
        </authorList>
    </citation>
    <scope>NUCLEOTIDE SEQUENCE [LARGE SCALE GENOMIC DNA]</scope>
    <source>
        <strain evidence="1 2">RV15</strain>
    </source>
</reference>
<dbReference type="OrthoDB" id="4558312at2"/>
<dbReference type="STRING" id="909626.AQJ91_25525"/>
<dbReference type="RefSeq" id="WP_067026113.1">
    <property type="nucleotide sequence ID" value="NZ_KQ949091.1"/>
</dbReference>
<keyword evidence="2" id="KW-1185">Reference proteome</keyword>
<dbReference type="AlphaFoldDB" id="A0A101UX03"/>
<dbReference type="EMBL" id="LMXB01000065">
    <property type="protein sequence ID" value="KUO18400.1"/>
    <property type="molecule type" value="Genomic_DNA"/>
</dbReference>
<name>A0A101UX03_9ACTN</name>
<dbReference type="Proteomes" id="UP000053260">
    <property type="component" value="Unassembled WGS sequence"/>
</dbReference>
<evidence type="ECO:0000313" key="1">
    <source>
        <dbReference type="EMBL" id="KUO18400.1"/>
    </source>
</evidence>
<comment type="caution">
    <text evidence="1">The sequence shown here is derived from an EMBL/GenBank/DDBJ whole genome shotgun (WGS) entry which is preliminary data.</text>
</comment>
<proteinExistence type="predicted"/>
<protein>
    <recommendedName>
        <fullName evidence="3">Resolvase/invertase-type recombinase catalytic domain-containing protein</fullName>
    </recommendedName>
</protein>
<organism evidence="1 2">
    <name type="scientific">Streptomyces dysideae</name>
    <dbReference type="NCBI Taxonomy" id="909626"/>
    <lineage>
        <taxon>Bacteria</taxon>
        <taxon>Bacillati</taxon>
        <taxon>Actinomycetota</taxon>
        <taxon>Actinomycetes</taxon>
        <taxon>Kitasatosporales</taxon>
        <taxon>Streptomycetaceae</taxon>
        <taxon>Streptomyces</taxon>
    </lineage>
</organism>
<accession>A0A101UX03</accession>
<sequence length="127" mass="14247">MPTDLMHARPLLFGYVRALPELDPITVTRLTDELAHFAAREGFLLAGVYVERRWLHGVAWDALVTDCCRYDVRNVVVSDSTHLHTLPALSFVMQSVIEDAIGGHVWFVHPNAEEYPPCPSRPRSAAP</sequence>
<evidence type="ECO:0008006" key="3">
    <source>
        <dbReference type="Google" id="ProtNLM"/>
    </source>
</evidence>